<dbReference type="SUPFAM" id="SSF54001">
    <property type="entry name" value="Cysteine proteinases"/>
    <property type="match status" value="1"/>
</dbReference>
<feature type="transmembrane region" description="Helical" evidence="9">
    <location>
        <begin position="66"/>
        <end position="86"/>
    </location>
</feature>
<keyword evidence="4" id="KW-0645">Protease</keyword>
<feature type="domain" description="USP" evidence="10">
    <location>
        <begin position="109"/>
        <end position="574"/>
    </location>
</feature>
<evidence type="ECO:0000256" key="8">
    <source>
        <dbReference type="SAM" id="MobiDB-lite"/>
    </source>
</evidence>
<evidence type="ECO:0000313" key="12">
    <source>
        <dbReference type="Proteomes" id="UP000838763"/>
    </source>
</evidence>
<dbReference type="Pfam" id="PF00443">
    <property type="entry name" value="UCH"/>
    <property type="match status" value="1"/>
</dbReference>
<dbReference type="OrthoDB" id="2020758at2759"/>
<dbReference type="InterPro" id="IPR018200">
    <property type="entry name" value="USP_CS"/>
</dbReference>
<keyword evidence="7" id="KW-0788">Thiol protease</keyword>
<evidence type="ECO:0000256" key="6">
    <source>
        <dbReference type="ARBA" id="ARBA00022801"/>
    </source>
</evidence>
<dbReference type="PANTHER" id="PTHR24006">
    <property type="entry name" value="UBIQUITIN CARBOXYL-TERMINAL HYDROLASE"/>
    <property type="match status" value="1"/>
</dbReference>
<gene>
    <name evidence="11" type="ORF">PPNO1_LOCUS2362</name>
</gene>
<dbReference type="EC" id="3.4.19.12" evidence="3"/>
<feature type="compositionally biased region" description="Basic and acidic residues" evidence="8">
    <location>
        <begin position="232"/>
        <end position="244"/>
    </location>
</feature>
<dbReference type="EMBL" id="CALLCH030000005">
    <property type="protein sequence ID" value="CAI4212606.1"/>
    <property type="molecule type" value="Genomic_DNA"/>
</dbReference>
<keyword evidence="5" id="KW-0833">Ubl conjugation pathway</keyword>
<evidence type="ECO:0000313" key="11">
    <source>
        <dbReference type="EMBL" id="CAI4212606.1"/>
    </source>
</evidence>
<proteinExistence type="inferred from homology"/>
<accession>A0A9P1M702</accession>
<evidence type="ECO:0000256" key="9">
    <source>
        <dbReference type="SAM" id="Phobius"/>
    </source>
</evidence>
<feature type="compositionally biased region" description="Basic and acidic residues" evidence="8">
    <location>
        <begin position="652"/>
        <end position="661"/>
    </location>
</feature>
<dbReference type="GO" id="GO:0005829">
    <property type="term" value="C:cytosol"/>
    <property type="evidence" value="ECO:0007669"/>
    <property type="project" value="TreeGrafter"/>
</dbReference>
<feature type="transmembrane region" description="Helical" evidence="9">
    <location>
        <begin position="34"/>
        <end position="54"/>
    </location>
</feature>
<feature type="compositionally biased region" description="Basic and acidic residues" evidence="8">
    <location>
        <begin position="8"/>
        <end position="17"/>
    </location>
</feature>
<feature type="compositionally biased region" description="Polar residues" evidence="8">
    <location>
        <begin position="617"/>
        <end position="626"/>
    </location>
</feature>
<dbReference type="GO" id="GO:0005634">
    <property type="term" value="C:nucleus"/>
    <property type="evidence" value="ECO:0007669"/>
    <property type="project" value="TreeGrafter"/>
</dbReference>
<keyword evidence="9" id="KW-0812">Transmembrane</keyword>
<dbReference type="InterPro" id="IPR028889">
    <property type="entry name" value="USP"/>
</dbReference>
<dbReference type="InterPro" id="IPR038765">
    <property type="entry name" value="Papain-like_cys_pep_sf"/>
</dbReference>
<feature type="region of interest" description="Disordered" evidence="8">
    <location>
        <begin position="495"/>
        <end position="540"/>
    </location>
</feature>
<organism evidence="11 12">
    <name type="scientific">Parascedosporium putredinis</name>
    <dbReference type="NCBI Taxonomy" id="1442378"/>
    <lineage>
        <taxon>Eukaryota</taxon>
        <taxon>Fungi</taxon>
        <taxon>Dikarya</taxon>
        <taxon>Ascomycota</taxon>
        <taxon>Pezizomycotina</taxon>
        <taxon>Sordariomycetes</taxon>
        <taxon>Hypocreomycetidae</taxon>
        <taxon>Microascales</taxon>
        <taxon>Microascaceae</taxon>
        <taxon>Parascedosporium</taxon>
    </lineage>
</organism>
<evidence type="ECO:0000256" key="2">
    <source>
        <dbReference type="ARBA" id="ARBA00009085"/>
    </source>
</evidence>
<sequence>MSSPYSRQRFDPRHDSTRPSSASSHAYTLLLERFSPPILVAALVLLLTILFNLLRSGALAYQLQALAVFFWDCLVTVTPASVIAFVDSWVNPPMFPGLAPSPGPKTHAEKSEKMASLLGVNRAAGALRTSPPYLANALRSGTAKRKEIEAAKTLQDLIADLNDAENNGRTLWTPRVLKNMSSFVQQDAQEYYSKLLDEIDSEIAKSVKAAADTGGPTQQQGFGPSPPATDNTSRDDNTSQHSDDSGYGSAPCSVSSKISAASRVPRNPLEGLLAQRVACVQCGYSEGLSLIPFNCLTLNLGVNTPGHDLYERLDAYTDLESIEGVECPRCTLLKLQRLLGTLADRFRQTPHSEEHLARVEARLEAVNLALEEEDFTDETVKEKCKVTPESRVNVVKTKQANSAAVRFPTALDLGPWCLGSTTGRGRSAFEKPGADIDAASLGGEEKWILDPRVSMVAGENRKSAISGPIYELRAVVTHYGHHNNGHYICYRKHTAPAPAQPSEPKQGQYAASKLEEEEESGSSPLADEKASQTSASEQVDDRTWWRLSDESVYKVDEEMVTSQGGVFMLFYDCVDPALVRTDGELPETPIVARGDGKMEIIEGYGAGEDEGEDETLVGSQRSSNFASRAGSVDPGESIREVSPASTLVGRGESAEPVKWGEEGWAAGRGFVKEGTIEDAPASAAPASDALPERSSL</sequence>
<keyword evidence="6" id="KW-0378">Hydrolase</keyword>
<dbReference type="InterPro" id="IPR050164">
    <property type="entry name" value="Peptidase_C19"/>
</dbReference>
<name>A0A9P1M702_9PEZI</name>
<comment type="similarity">
    <text evidence="2">Belongs to the peptidase C19 family.</text>
</comment>
<dbReference type="GO" id="GO:0016579">
    <property type="term" value="P:protein deubiquitination"/>
    <property type="evidence" value="ECO:0007669"/>
    <property type="project" value="InterPro"/>
</dbReference>
<keyword evidence="12" id="KW-1185">Reference proteome</keyword>
<comment type="caution">
    <text evidence="11">The sequence shown here is derived from an EMBL/GenBank/DDBJ whole genome shotgun (WGS) entry which is preliminary data.</text>
</comment>
<dbReference type="PROSITE" id="PS50235">
    <property type="entry name" value="USP_3"/>
    <property type="match status" value="1"/>
</dbReference>
<evidence type="ECO:0000256" key="1">
    <source>
        <dbReference type="ARBA" id="ARBA00000707"/>
    </source>
</evidence>
<feature type="compositionally biased region" description="Low complexity" evidence="8">
    <location>
        <begin position="214"/>
        <end position="223"/>
    </location>
</feature>
<reference evidence="11" key="1">
    <citation type="submission" date="2022-11" db="EMBL/GenBank/DDBJ databases">
        <authorList>
            <person name="Scott C."/>
            <person name="Bruce N."/>
        </authorList>
    </citation>
    <scope>NUCLEOTIDE SEQUENCE</scope>
</reference>
<dbReference type="AlphaFoldDB" id="A0A9P1M702"/>
<protein>
    <recommendedName>
        <fullName evidence="3">ubiquitinyl hydrolase 1</fullName>
        <ecNumber evidence="3">3.4.19.12</ecNumber>
    </recommendedName>
</protein>
<evidence type="ECO:0000256" key="5">
    <source>
        <dbReference type="ARBA" id="ARBA00022786"/>
    </source>
</evidence>
<feature type="region of interest" description="Disordered" evidence="8">
    <location>
        <begin position="608"/>
        <end position="696"/>
    </location>
</feature>
<keyword evidence="9" id="KW-1133">Transmembrane helix</keyword>
<feature type="compositionally biased region" description="Low complexity" evidence="8">
    <location>
        <begin position="678"/>
        <end position="689"/>
    </location>
</feature>
<dbReference type="Proteomes" id="UP000838763">
    <property type="component" value="Unassembled WGS sequence"/>
</dbReference>
<dbReference type="GO" id="GO:0004843">
    <property type="term" value="F:cysteine-type deubiquitinase activity"/>
    <property type="evidence" value="ECO:0007669"/>
    <property type="project" value="UniProtKB-EC"/>
</dbReference>
<evidence type="ECO:0000256" key="3">
    <source>
        <dbReference type="ARBA" id="ARBA00012759"/>
    </source>
</evidence>
<evidence type="ECO:0000256" key="7">
    <source>
        <dbReference type="ARBA" id="ARBA00022807"/>
    </source>
</evidence>
<dbReference type="GO" id="GO:0006508">
    <property type="term" value="P:proteolysis"/>
    <property type="evidence" value="ECO:0007669"/>
    <property type="project" value="UniProtKB-KW"/>
</dbReference>
<evidence type="ECO:0000259" key="10">
    <source>
        <dbReference type="PROSITE" id="PS50235"/>
    </source>
</evidence>
<dbReference type="PANTHER" id="PTHR24006:SF888">
    <property type="entry name" value="UBIQUITIN CARBOXYL-TERMINAL HYDROLASE 30"/>
    <property type="match status" value="1"/>
</dbReference>
<dbReference type="InterPro" id="IPR001394">
    <property type="entry name" value="Peptidase_C19_UCH"/>
</dbReference>
<comment type="catalytic activity">
    <reaction evidence="1">
        <text>Thiol-dependent hydrolysis of ester, thioester, amide, peptide and isopeptide bonds formed by the C-terminal Gly of ubiquitin (a 76-residue protein attached to proteins as an intracellular targeting signal).</text>
        <dbReference type="EC" id="3.4.19.12"/>
    </reaction>
</comment>
<keyword evidence="9" id="KW-0472">Membrane</keyword>
<evidence type="ECO:0000256" key="4">
    <source>
        <dbReference type="ARBA" id="ARBA00022670"/>
    </source>
</evidence>
<feature type="region of interest" description="Disordered" evidence="8">
    <location>
        <begin position="1"/>
        <end position="21"/>
    </location>
</feature>
<dbReference type="PROSITE" id="PS00973">
    <property type="entry name" value="USP_2"/>
    <property type="match status" value="1"/>
</dbReference>
<feature type="region of interest" description="Disordered" evidence="8">
    <location>
        <begin position="207"/>
        <end position="251"/>
    </location>
</feature>
<dbReference type="Gene3D" id="3.90.70.10">
    <property type="entry name" value="Cysteine proteinases"/>
    <property type="match status" value="1"/>
</dbReference>